<dbReference type="PROSITE" id="PS50811">
    <property type="entry name" value="WRKY"/>
    <property type="match status" value="1"/>
</dbReference>
<keyword evidence="2" id="KW-0805">Transcription regulation</keyword>
<evidence type="ECO:0000256" key="1">
    <source>
        <dbReference type="ARBA" id="ARBA00004123"/>
    </source>
</evidence>
<dbReference type="Gene3D" id="2.20.25.80">
    <property type="entry name" value="WRKY domain"/>
    <property type="match status" value="1"/>
</dbReference>
<sequence length="234" mass="26826">MSSYEEEEMSSLQMGFFGAPPPPPLLELGGGGGGGPYQTLKPYAFPPHSFPPQTHHHLPDAPQLLSLQRSSTTCSNLVWAWGDEVNGCLINNTNKSRSARDHHHHHHHQDHHDHHDLGVSAHYPMKVKKTKGRRNVREPRFCFKTMTDVDILDDGYKWRKYGQKVVKNTLHPRNYYRCTQDNCKVKKRVERSAEDPRMVITTYEGRHAHSPSLDVNGDALSPSHQHLHLNNFFY</sequence>
<accession>A0A650C2Y3</accession>
<dbReference type="SMART" id="SM00774">
    <property type="entry name" value="WRKY"/>
    <property type="match status" value="1"/>
</dbReference>
<evidence type="ECO:0000313" key="8">
    <source>
        <dbReference type="EMBL" id="QGQ64046.1"/>
    </source>
</evidence>
<evidence type="ECO:0000259" key="7">
    <source>
        <dbReference type="PROSITE" id="PS50811"/>
    </source>
</evidence>
<dbReference type="GO" id="GO:0003700">
    <property type="term" value="F:DNA-binding transcription factor activity"/>
    <property type="evidence" value="ECO:0007669"/>
    <property type="project" value="InterPro"/>
</dbReference>
<dbReference type="AlphaFoldDB" id="A0A650C2Y3"/>
<dbReference type="InterPro" id="IPR003657">
    <property type="entry name" value="WRKY_dom"/>
</dbReference>
<evidence type="ECO:0000256" key="2">
    <source>
        <dbReference type="ARBA" id="ARBA00023015"/>
    </source>
</evidence>
<feature type="region of interest" description="Disordered" evidence="6">
    <location>
        <begin position="96"/>
        <end position="117"/>
    </location>
</feature>
<dbReference type="GO" id="GO:0005634">
    <property type="term" value="C:nucleus"/>
    <property type="evidence" value="ECO:0007669"/>
    <property type="project" value="UniProtKB-SubCell"/>
</dbReference>
<reference evidence="8" key="1">
    <citation type="journal article" date="2019" name="Int. J. Mol. Sci.">
        <title>Genome-Wide Characterization, Expression Profile Analysis of WRKY Family Genes in Santalum album and Functional Identification of Their Role in Abiotic Stress.</title>
        <authorList>
            <person name="Yan H."/>
            <person name="Li M."/>
            <person name="Xiong Y."/>
            <person name="Wu J."/>
            <person name="Teixeira da Silva J.A."/>
            <person name="Ma G."/>
        </authorList>
    </citation>
    <scope>NUCLEOTIDE SEQUENCE</scope>
</reference>
<dbReference type="Pfam" id="PF03106">
    <property type="entry name" value="WRKY"/>
    <property type="match status" value="1"/>
</dbReference>
<dbReference type="EMBL" id="MN335833">
    <property type="protein sequence ID" value="QGQ64046.1"/>
    <property type="molecule type" value="mRNA"/>
</dbReference>
<comment type="subcellular location">
    <subcellularLocation>
        <location evidence="1">Nucleus</location>
    </subcellularLocation>
</comment>
<evidence type="ECO:0000256" key="3">
    <source>
        <dbReference type="ARBA" id="ARBA00023125"/>
    </source>
</evidence>
<feature type="domain" description="WRKY" evidence="7">
    <location>
        <begin position="147"/>
        <end position="212"/>
    </location>
</feature>
<organism evidence="8">
    <name type="scientific">Santalum album</name>
    <name type="common">Indian sandalwood</name>
    <dbReference type="NCBI Taxonomy" id="35974"/>
    <lineage>
        <taxon>Eukaryota</taxon>
        <taxon>Viridiplantae</taxon>
        <taxon>Streptophyta</taxon>
        <taxon>Embryophyta</taxon>
        <taxon>Tracheophyta</taxon>
        <taxon>Spermatophyta</taxon>
        <taxon>Magnoliopsida</taxon>
        <taxon>eudicotyledons</taxon>
        <taxon>Gunneridae</taxon>
        <taxon>Pentapetalae</taxon>
        <taxon>Santalales</taxon>
        <taxon>Santalaceae</taxon>
        <taxon>Santalum</taxon>
    </lineage>
</organism>
<dbReference type="SUPFAM" id="SSF118290">
    <property type="entry name" value="WRKY DNA-binding domain"/>
    <property type="match status" value="1"/>
</dbReference>
<dbReference type="PANTHER" id="PTHR31221">
    <property type="entry name" value="WRKY TRANSCRIPTION FACTOR PROTEIN 1-RELATED"/>
    <property type="match status" value="1"/>
</dbReference>
<name>A0A650C2Y3_SANAL</name>
<dbReference type="FunFam" id="2.20.25.80:FF:000003">
    <property type="entry name" value="WRKY transcription factor 57"/>
    <property type="match status" value="1"/>
</dbReference>
<feature type="compositionally biased region" description="Basic residues" evidence="6">
    <location>
        <begin position="100"/>
        <end position="109"/>
    </location>
</feature>
<dbReference type="InterPro" id="IPR036576">
    <property type="entry name" value="WRKY_dom_sf"/>
</dbReference>
<evidence type="ECO:0000256" key="5">
    <source>
        <dbReference type="ARBA" id="ARBA00023242"/>
    </source>
</evidence>
<dbReference type="GO" id="GO:0043565">
    <property type="term" value="F:sequence-specific DNA binding"/>
    <property type="evidence" value="ECO:0007669"/>
    <property type="project" value="InterPro"/>
</dbReference>
<dbReference type="PANTHER" id="PTHR31221:SF17">
    <property type="entry name" value="WRKY TRANSCRIPTION FACTOR 13-RELATED"/>
    <property type="match status" value="1"/>
</dbReference>
<keyword evidence="4" id="KW-0804">Transcription</keyword>
<keyword evidence="5" id="KW-0539">Nucleus</keyword>
<evidence type="ECO:0000256" key="4">
    <source>
        <dbReference type="ARBA" id="ARBA00023163"/>
    </source>
</evidence>
<keyword evidence="3" id="KW-0238">DNA-binding</keyword>
<dbReference type="InterPro" id="IPR044810">
    <property type="entry name" value="WRKY_plant"/>
</dbReference>
<proteinExistence type="evidence at transcript level"/>
<protein>
    <submittedName>
        <fullName evidence="8">WRKY transcription factor 23</fullName>
    </submittedName>
</protein>
<evidence type="ECO:0000256" key="6">
    <source>
        <dbReference type="SAM" id="MobiDB-lite"/>
    </source>
</evidence>
<feature type="region of interest" description="Disordered" evidence="6">
    <location>
        <begin position="1"/>
        <end position="38"/>
    </location>
</feature>